<feature type="compositionally biased region" description="Basic and acidic residues" evidence="6">
    <location>
        <begin position="29"/>
        <end position="43"/>
    </location>
</feature>
<reference evidence="8" key="1">
    <citation type="submission" date="2022-06" db="EMBL/GenBank/DDBJ databases">
        <authorList>
            <consortium name="SYNGENTA / RWTH Aachen University"/>
        </authorList>
    </citation>
    <scope>NUCLEOTIDE SEQUENCE</scope>
</reference>
<feature type="transmembrane region" description="Helical" evidence="7">
    <location>
        <begin position="186"/>
        <end position="206"/>
    </location>
</feature>
<keyword evidence="9" id="KW-1185">Reference proteome</keyword>
<dbReference type="EMBL" id="CALTRL010000806">
    <property type="protein sequence ID" value="CAH7669770.1"/>
    <property type="molecule type" value="Genomic_DNA"/>
</dbReference>
<proteinExistence type="inferred from homology"/>
<keyword evidence="4 7" id="KW-1133">Transmembrane helix</keyword>
<accession>A0AAV0AM69</accession>
<keyword evidence="5 7" id="KW-0472">Membrane</keyword>
<comment type="caution">
    <text evidence="8">The sequence shown here is derived from an EMBL/GenBank/DDBJ whole genome shotgun (WGS) entry which is preliminary data.</text>
</comment>
<evidence type="ECO:0000256" key="3">
    <source>
        <dbReference type="ARBA" id="ARBA00022692"/>
    </source>
</evidence>
<dbReference type="GO" id="GO:0016020">
    <property type="term" value="C:membrane"/>
    <property type="evidence" value="ECO:0007669"/>
    <property type="project" value="UniProtKB-SubCell"/>
</dbReference>
<protein>
    <submittedName>
        <fullName evidence="8">Uncharacterized protein</fullName>
    </submittedName>
</protein>
<comment type="similarity">
    <text evidence="2">Belongs to the TDE1 family.</text>
</comment>
<comment type="subcellular location">
    <subcellularLocation>
        <location evidence="1">Membrane</location>
        <topology evidence="1">Multi-pass membrane protein</topology>
    </subcellularLocation>
</comment>
<evidence type="ECO:0000256" key="4">
    <source>
        <dbReference type="ARBA" id="ARBA00022989"/>
    </source>
</evidence>
<sequence>MDASNKKLEPQISKASTKNKEHNRKKVRKLVDHNDPHPNRETIREVSLGGTCPLKIPINEIKGSNPQPVSTSLNDPSLNDPRCMTQAINPFAHEPALYSHQLNQFNQGRPLKLSGYPHIFYSSKLLDIPTVAAANEGSIPASALEDELRQDSSIVEVAVVDDDDDNEGRKGSKDDETVKVQYHYTLFYMTFALETMYVAMLLTHWLGSHLICHN</sequence>
<feature type="region of interest" description="Disordered" evidence="6">
    <location>
        <begin position="1"/>
        <end position="43"/>
    </location>
</feature>
<evidence type="ECO:0000313" key="9">
    <source>
        <dbReference type="Proteomes" id="UP001153365"/>
    </source>
</evidence>
<evidence type="ECO:0000256" key="7">
    <source>
        <dbReference type="SAM" id="Phobius"/>
    </source>
</evidence>
<evidence type="ECO:0000256" key="5">
    <source>
        <dbReference type="ARBA" id="ARBA00023136"/>
    </source>
</evidence>
<evidence type="ECO:0000313" key="8">
    <source>
        <dbReference type="EMBL" id="CAH7669770.1"/>
    </source>
</evidence>
<name>A0AAV0AM69_PHAPC</name>
<keyword evidence="3 7" id="KW-0812">Transmembrane</keyword>
<organism evidence="8 9">
    <name type="scientific">Phakopsora pachyrhizi</name>
    <name type="common">Asian soybean rust disease fungus</name>
    <dbReference type="NCBI Taxonomy" id="170000"/>
    <lineage>
        <taxon>Eukaryota</taxon>
        <taxon>Fungi</taxon>
        <taxon>Dikarya</taxon>
        <taxon>Basidiomycota</taxon>
        <taxon>Pucciniomycotina</taxon>
        <taxon>Pucciniomycetes</taxon>
        <taxon>Pucciniales</taxon>
        <taxon>Phakopsoraceae</taxon>
        <taxon>Phakopsora</taxon>
    </lineage>
</organism>
<evidence type="ECO:0000256" key="6">
    <source>
        <dbReference type="SAM" id="MobiDB-lite"/>
    </source>
</evidence>
<dbReference type="InterPro" id="IPR005016">
    <property type="entry name" value="TDE1/TMS"/>
</dbReference>
<dbReference type="Proteomes" id="UP001153365">
    <property type="component" value="Unassembled WGS sequence"/>
</dbReference>
<evidence type="ECO:0000256" key="1">
    <source>
        <dbReference type="ARBA" id="ARBA00004141"/>
    </source>
</evidence>
<dbReference type="AlphaFoldDB" id="A0AAV0AM69"/>
<dbReference type="Pfam" id="PF03348">
    <property type="entry name" value="Serinc"/>
    <property type="match status" value="1"/>
</dbReference>
<gene>
    <name evidence="8" type="ORF">PPACK8108_LOCUS4411</name>
</gene>
<evidence type="ECO:0000256" key="2">
    <source>
        <dbReference type="ARBA" id="ARBA00006665"/>
    </source>
</evidence>